<dbReference type="EnsemblPlants" id="OPUNC08G06550.4">
    <property type="protein sequence ID" value="OPUNC08G06550.4"/>
    <property type="gene ID" value="OPUNC08G06550"/>
</dbReference>
<proteinExistence type="predicted"/>
<sequence length="8" mass="968">MLMMCLKV</sequence>
<accession>A0A0G2KBQ4</accession>
<evidence type="ECO:0000313" key="2">
    <source>
        <dbReference type="Proteomes" id="UP000026962"/>
    </source>
</evidence>
<reference evidence="1" key="2">
    <citation type="submission" date="2018-05" db="EMBL/GenBank/DDBJ databases">
        <title>OpunRS2 (Oryza punctata Reference Sequence Version 2).</title>
        <authorList>
            <person name="Zhang J."/>
            <person name="Kudrna D."/>
            <person name="Lee S."/>
            <person name="Talag J."/>
            <person name="Welchert J."/>
            <person name="Wing R.A."/>
        </authorList>
    </citation>
    <scope>NUCLEOTIDE SEQUENCE [LARGE SCALE GENOMIC DNA]</scope>
</reference>
<organism evidence="1">
    <name type="scientific">Oryza punctata</name>
    <name type="common">Red rice</name>
    <dbReference type="NCBI Taxonomy" id="4537"/>
    <lineage>
        <taxon>Eukaryota</taxon>
        <taxon>Viridiplantae</taxon>
        <taxon>Streptophyta</taxon>
        <taxon>Embryophyta</taxon>
        <taxon>Tracheophyta</taxon>
        <taxon>Spermatophyta</taxon>
        <taxon>Magnoliopsida</taxon>
        <taxon>Liliopsida</taxon>
        <taxon>Poales</taxon>
        <taxon>Poaceae</taxon>
        <taxon>BOP clade</taxon>
        <taxon>Oryzoideae</taxon>
        <taxon>Oryzeae</taxon>
        <taxon>Oryzinae</taxon>
        <taxon>Oryza</taxon>
    </lineage>
</organism>
<protein>
    <submittedName>
        <fullName evidence="1">Uncharacterized protein</fullName>
    </submittedName>
</protein>
<dbReference type="Gramene" id="OPUNC08G06550.4">
    <property type="protein sequence ID" value="OPUNC08G06550.4"/>
    <property type="gene ID" value="OPUNC08G06550"/>
</dbReference>
<keyword evidence="2" id="KW-1185">Reference proteome</keyword>
<evidence type="ECO:0000313" key="1">
    <source>
        <dbReference type="EnsemblPlants" id="OPUNC08G06550.4"/>
    </source>
</evidence>
<dbReference type="Proteomes" id="UP000026962">
    <property type="component" value="Chromosome 8"/>
</dbReference>
<reference evidence="1" key="1">
    <citation type="submission" date="2015-06" db="UniProtKB">
        <authorList>
            <consortium name="EnsemblPlants"/>
        </authorList>
    </citation>
    <scope>IDENTIFICATION</scope>
</reference>
<name>A0A0G2KBQ4_ORYPU</name>